<evidence type="ECO:0000313" key="3">
    <source>
        <dbReference type="Proteomes" id="UP000094043"/>
    </source>
</evidence>
<feature type="region of interest" description="Disordered" evidence="1">
    <location>
        <begin position="1"/>
        <end position="46"/>
    </location>
</feature>
<dbReference type="EMBL" id="CP143791">
    <property type="protein sequence ID" value="WVN90664.1"/>
    <property type="molecule type" value="Genomic_DNA"/>
</dbReference>
<proteinExistence type="predicted"/>
<keyword evidence="3" id="KW-1185">Reference proteome</keyword>
<dbReference type="VEuPathDB" id="FungiDB:L203_06420"/>
<reference evidence="2" key="3">
    <citation type="submission" date="2024-01" db="EMBL/GenBank/DDBJ databases">
        <authorList>
            <person name="Coelho M.A."/>
            <person name="David-Palma M."/>
            <person name="Shea T."/>
            <person name="Sun S."/>
            <person name="Cuomo C.A."/>
            <person name="Heitman J."/>
        </authorList>
    </citation>
    <scope>NUCLEOTIDE SEQUENCE</scope>
    <source>
        <strain evidence="2">CBS 7841</strain>
    </source>
</reference>
<dbReference type="AlphaFoldDB" id="A0A1E3HJ37"/>
<organism evidence="2 3">
    <name type="scientific">Cryptococcus depauperatus CBS 7841</name>
    <dbReference type="NCBI Taxonomy" id="1295531"/>
    <lineage>
        <taxon>Eukaryota</taxon>
        <taxon>Fungi</taxon>
        <taxon>Dikarya</taxon>
        <taxon>Basidiomycota</taxon>
        <taxon>Agaricomycotina</taxon>
        <taxon>Tremellomycetes</taxon>
        <taxon>Tremellales</taxon>
        <taxon>Cryptococcaceae</taxon>
        <taxon>Cryptococcus</taxon>
    </lineage>
</organism>
<feature type="compositionally biased region" description="Polar residues" evidence="1">
    <location>
        <begin position="25"/>
        <end position="42"/>
    </location>
</feature>
<protein>
    <submittedName>
        <fullName evidence="2">Uncharacterized protein</fullName>
    </submittedName>
</protein>
<dbReference type="KEGG" id="cdep:91090114"/>
<gene>
    <name evidence="2" type="ORF">L203_105906</name>
</gene>
<dbReference type="Proteomes" id="UP000094043">
    <property type="component" value="Chromosome 8"/>
</dbReference>
<dbReference type="GeneID" id="91090114"/>
<accession>A0A1E3HJ37</accession>
<reference evidence="2" key="1">
    <citation type="submission" date="2016-06" db="EMBL/GenBank/DDBJ databases">
        <authorList>
            <person name="Cuomo C."/>
            <person name="Litvintseva A."/>
            <person name="Heitman J."/>
            <person name="Chen Y."/>
            <person name="Sun S."/>
            <person name="Springer D."/>
            <person name="Dromer F."/>
            <person name="Young S."/>
            <person name="Zeng Q."/>
            <person name="Chapman S."/>
            <person name="Gujja S."/>
            <person name="Saif S."/>
            <person name="Birren B."/>
        </authorList>
    </citation>
    <scope>NUCLEOTIDE SEQUENCE</scope>
    <source>
        <strain evidence="2">CBS 7841</strain>
    </source>
</reference>
<sequence length="194" mass="21724">MTEPSRGRPRGRPPKKKFQRGSRPRVTSSTQSTNPDPSASSRYHSRVEHLSSIAHGIWPRPDSNSSFGPDSNTPIAEKCQFAYDIPVEESGNSATDYELHSLMLKHDPRKAPIEKGLWTEYMLTGKVVTQIDGEVVCTSVRDTINSICASEQSEGGDSDVEAVKSRREEDAIRYFERVWDESIGPHRHGKREGN</sequence>
<evidence type="ECO:0000313" key="2">
    <source>
        <dbReference type="EMBL" id="WVN90664.1"/>
    </source>
</evidence>
<name>A0A1E3HJ37_9TREE</name>
<evidence type="ECO:0000256" key="1">
    <source>
        <dbReference type="SAM" id="MobiDB-lite"/>
    </source>
</evidence>
<reference evidence="2" key="2">
    <citation type="journal article" date="2022" name="Elife">
        <title>Obligate sexual reproduction of a homothallic fungus closely related to the Cryptococcus pathogenic species complex.</title>
        <authorList>
            <person name="Passer A.R."/>
            <person name="Clancey S.A."/>
            <person name="Shea T."/>
            <person name="David-Palma M."/>
            <person name="Averette A.F."/>
            <person name="Boekhout T."/>
            <person name="Porcel B.M."/>
            <person name="Nowrousian M."/>
            <person name="Cuomo C.A."/>
            <person name="Sun S."/>
            <person name="Heitman J."/>
            <person name="Coelho M.A."/>
        </authorList>
    </citation>
    <scope>NUCLEOTIDE SEQUENCE</scope>
    <source>
        <strain evidence="2">CBS 7841</strain>
    </source>
</reference>
<dbReference type="RefSeq" id="XP_066071364.1">
    <property type="nucleotide sequence ID" value="XM_066215267.1"/>
</dbReference>
<feature type="compositionally biased region" description="Basic residues" evidence="1">
    <location>
        <begin position="7"/>
        <end position="23"/>
    </location>
</feature>